<dbReference type="RefSeq" id="WP_379653456.1">
    <property type="nucleotide sequence ID" value="NZ_JBHTMB010000371.1"/>
</dbReference>
<feature type="non-terminal residue" evidence="2">
    <location>
        <position position="160"/>
    </location>
</feature>
<dbReference type="Pfam" id="PF13518">
    <property type="entry name" value="HTH_28"/>
    <property type="match status" value="1"/>
</dbReference>
<dbReference type="InterPro" id="IPR055247">
    <property type="entry name" value="InsJ-like_HTH"/>
</dbReference>
<feature type="domain" description="Insertion element IS150 protein InsJ-like helix-turn-helix" evidence="1">
    <location>
        <begin position="13"/>
        <end position="63"/>
    </location>
</feature>
<organism evidence="2 3">
    <name type="scientific">Pseudonocardia benzenivorans</name>
    <dbReference type="NCBI Taxonomy" id="228005"/>
    <lineage>
        <taxon>Bacteria</taxon>
        <taxon>Bacillati</taxon>
        <taxon>Actinomycetota</taxon>
        <taxon>Actinomycetes</taxon>
        <taxon>Pseudonocardiales</taxon>
        <taxon>Pseudonocardiaceae</taxon>
        <taxon>Pseudonocardia</taxon>
    </lineage>
</organism>
<proteinExistence type="predicted"/>
<dbReference type="SUPFAM" id="SSF46689">
    <property type="entry name" value="Homeodomain-like"/>
    <property type="match status" value="1"/>
</dbReference>
<accession>A0ABW3VT95</accession>
<dbReference type="Gene3D" id="1.10.10.10">
    <property type="entry name" value="Winged helix-like DNA-binding domain superfamily/Winged helix DNA-binding domain"/>
    <property type="match status" value="1"/>
</dbReference>
<dbReference type="InterPro" id="IPR036388">
    <property type="entry name" value="WH-like_DNA-bd_sf"/>
</dbReference>
<gene>
    <name evidence="2" type="ORF">ACFQ34_33650</name>
</gene>
<evidence type="ECO:0000313" key="2">
    <source>
        <dbReference type="EMBL" id="MFD1238248.1"/>
    </source>
</evidence>
<comment type="caution">
    <text evidence="2">The sequence shown here is derived from an EMBL/GenBank/DDBJ whole genome shotgun (WGS) entry which is preliminary data.</text>
</comment>
<dbReference type="Proteomes" id="UP001597182">
    <property type="component" value="Unassembled WGS sequence"/>
</dbReference>
<keyword evidence="3" id="KW-1185">Reference proteome</keyword>
<dbReference type="InterPro" id="IPR009057">
    <property type="entry name" value="Homeodomain-like_sf"/>
</dbReference>
<evidence type="ECO:0000313" key="3">
    <source>
        <dbReference type="Proteomes" id="UP001597182"/>
    </source>
</evidence>
<sequence length="160" mass="18046">MSHRNARTTMHARRLIIERRHAGWPAARIAEQLGISRATVHKWLRRFREEGWAGLADRSSRPHSTPTRTPAHVEARILALRDTARRGPVYLAGQLGLVASTVGRVLRRHHVAPLAAIDPITGQPVRRRYSGIRYEHRAPGDLLHIDVKKLGRVPDGGGWR</sequence>
<protein>
    <submittedName>
        <fullName evidence="2">Helix-turn-helix domain-containing protein</fullName>
    </submittedName>
</protein>
<name>A0ABW3VT95_9PSEU</name>
<dbReference type="EMBL" id="JBHTMB010000371">
    <property type="protein sequence ID" value="MFD1238248.1"/>
    <property type="molecule type" value="Genomic_DNA"/>
</dbReference>
<reference evidence="3" key="1">
    <citation type="journal article" date="2019" name="Int. J. Syst. Evol. Microbiol.">
        <title>The Global Catalogue of Microorganisms (GCM) 10K type strain sequencing project: providing services to taxonomists for standard genome sequencing and annotation.</title>
        <authorList>
            <consortium name="The Broad Institute Genomics Platform"/>
            <consortium name="The Broad Institute Genome Sequencing Center for Infectious Disease"/>
            <person name="Wu L."/>
            <person name="Ma J."/>
        </authorList>
    </citation>
    <scope>NUCLEOTIDE SEQUENCE [LARGE SCALE GENOMIC DNA]</scope>
    <source>
        <strain evidence="3">CCUG 49018</strain>
    </source>
</reference>
<evidence type="ECO:0000259" key="1">
    <source>
        <dbReference type="Pfam" id="PF13518"/>
    </source>
</evidence>